<dbReference type="EMBL" id="JAVDZE010000006">
    <property type="protein sequence ID" value="MDV3104726.1"/>
    <property type="molecule type" value="Genomic_DNA"/>
</dbReference>
<evidence type="ECO:0000256" key="1">
    <source>
        <dbReference type="SAM" id="Coils"/>
    </source>
</evidence>
<keyword evidence="3" id="KW-1185">Reference proteome</keyword>
<reference evidence="2 3" key="1">
    <citation type="submission" date="2023-08" db="EMBL/GenBank/DDBJ databases">
        <title>Draft genome sequence of Thermococcus waiotapuensis WT1T, a thermophilic sulphur-dependent archaeon from order Thermococcales.</title>
        <authorList>
            <person name="Manners S.H."/>
            <person name="Carere C.R."/>
            <person name="Dhami M.K."/>
            <person name="Dobson R.C.J."/>
            <person name="Stott M.B."/>
        </authorList>
    </citation>
    <scope>NUCLEOTIDE SEQUENCE [LARGE SCALE GENOMIC DNA]</scope>
    <source>
        <strain evidence="2 3">WT1</strain>
    </source>
</reference>
<name>A0AAE4NWQ5_9EURY</name>
<sequence length="597" mass="66824">MGGSEMRPWNITKFLTVAIIVLLILPPAGARGVEKPVPHDEFFYQYFSQTLKKFAYSLRYAYYEGNDYGLTLAENTSSELLQIMMEGRIYQEKGVKAKVFEVLPPFYNFSVELVSLDKLLLSFQENNQSPALAMGVIDTITRMEVYLGEIKSIELYNETEILRFDTREIEKYLNEIRTAAEKALNQTQNLSEILNLTLYVTNKNPIVNQSVTFFGTAPLNESVEIIIGDKNGLERGIVVPVSRYFFALSYRFTNPGKYFVKAVQGNLSTEWLEIDVRKIPTYFLITSPTSAIINTALTLKAVLVDYYSNPLPEREITVNGTPFITDSNGTIALDLKSSREASFRITLEFRGDEFHEGTSKVVTVEFTRIPTTITITGPGTVEAGKTFEIRGSISPAINSTVEIYVNDQPYAIVNSTNGLFSLSMAHETAETLKIYAVFNGTELYLPSKSNVLLVSVVPPEDNLLRYLAVILIVAGIVTYSQRDRLLRGRTRQGEPEGTEALPGISLETPAKPEIPEDVGKAYSLVRELLLRRRGIPKNLTPREVLEKLRGWEGYESLKTLTSIHEKAVYKKENLTEAELQAFKKAAEAVITALGEAG</sequence>
<keyword evidence="1" id="KW-0175">Coiled coil</keyword>
<accession>A0AAE4NWQ5</accession>
<evidence type="ECO:0000313" key="3">
    <source>
        <dbReference type="Proteomes" id="UP001245683"/>
    </source>
</evidence>
<gene>
    <name evidence="2" type="ORF">RBI02_09305</name>
</gene>
<dbReference type="RefSeq" id="WP_315343285.1">
    <property type="nucleotide sequence ID" value="NZ_JAVDZE010000006.1"/>
</dbReference>
<dbReference type="Proteomes" id="UP001245683">
    <property type="component" value="Unassembled WGS sequence"/>
</dbReference>
<organism evidence="2 3">
    <name type="scientific">Thermococcus waiotapuensis</name>
    <dbReference type="NCBI Taxonomy" id="90909"/>
    <lineage>
        <taxon>Archaea</taxon>
        <taxon>Methanobacteriati</taxon>
        <taxon>Methanobacteriota</taxon>
        <taxon>Thermococci</taxon>
        <taxon>Thermococcales</taxon>
        <taxon>Thermococcaceae</taxon>
        <taxon>Thermococcus</taxon>
    </lineage>
</organism>
<comment type="caution">
    <text evidence="2">The sequence shown here is derived from an EMBL/GenBank/DDBJ whole genome shotgun (WGS) entry which is preliminary data.</text>
</comment>
<evidence type="ECO:0000313" key="2">
    <source>
        <dbReference type="EMBL" id="MDV3104726.1"/>
    </source>
</evidence>
<proteinExistence type="predicted"/>
<protein>
    <submittedName>
        <fullName evidence="2">Ig-like domain-containing protein</fullName>
    </submittedName>
</protein>
<feature type="coiled-coil region" evidence="1">
    <location>
        <begin position="162"/>
        <end position="189"/>
    </location>
</feature>
<dbReference type="AlphaFoldDB" id="A0AAE4NWQ5"/>